<dbReference type="EMBL" id="CP123967">
    <property type="protein sequence ID" value="WGT47268.1"/>
    <property type="molecule type" value="Genomic_DNA"/>
</dbReference>
<evidence type="ECO:0000313" key="2">
    <source>
        <dbReference type="Proteomes" id="UP001244136"/>
    </source>
</evidence>
<sequence>MSLTSRQQRQTAAELRTHLDAIGLSEEVVASHLGFTSERLVRTLSVTNSGDPGDVWLLRDYLVQAAADKGVVVAPFTILTDASRRQAAVWFDLHTAPRHNFSS</sequence>
<dbReference type="Pfam" id="PF10078">
    <property type="entry name" value="DUF2316"/>
    <property type="match status" value="1"/>
</dbReference>
<dbReference type="Proteomes" id="UP001244136">
    <property type="component" value="Chromosome"/>
</dbReference>
<protein>
    <submittedName>
        <fullName evidence="1">DUF2316 family protein</fullName>
    </submittedName>
</protein>
<dbReference type="RefSeq" id="WP_281145002.1">
    <property type="nucleotide sequence ID" value="NZ_CP123967.1"/>
</dbReference>
<accession>A0ABY8PXR2</accession>
<name>A0ABY8PXR2_9ACTN</name>
<evidence type="ECO:0000313" key="1">
    <source>
        <dbReference type="EMBL" id="WGT47268.1"/>
    </source>
</evidence>
<dbReference type="InterPro" id="IPR018757">
    <property type="entry name" value="DUF2316"/>
</dbReference>
<keyword evidence="2" id="KW-1185">Reference proteome</keyword>
<reference evidence="1 2" key="1">
    <citation type="journal article" date="2008" name="Int. J. Syst. Evol. Microbiol.">
        <title>Tessaracoccus flavescens sp. nov., isolated from marine sediment.</title>
        <authorList>
            <person name="Lee D.W."/>
            <person name="Lee S.D."/>
        </authorList>
    </citation>
    <scope>NUCLEOTIDE SEQUENCE [LARGE SCALE GENOMIC DNA]</scope>
    <source>
        <strain evidence="1 2">T21</strain>
    </source>
</reference>
<organism evidence="1 2">
    <name type="scientific">Tessaracoccus lacteus</name>
    <dbReference type="NCBI Taxonomy" id="3041766"/>
    <lineage>
        <taxon>Bacteria</taxon>
        <taxon>Bacillati</taxon>
        <taxon>Actinomycetota</taxon>
        <taxon>Actinomycetes</taxon>
        <taxon>Propionibacteriales</taxon>
        <taxon>Propionibacteriaceae</taxon>
        <taxon>Tessaracoccus</taxon>
    </lineage>
</organism>
<gene>
    <name evidence="1" type="ORF">QH948_00295</name>
</gene>
<proteinExistence type="predicted"/>